<keyword evidence="2" id="KW-1185">Reference proteome</keyword>
<dbReference type="AlphaFoldDB" id="A0A1H8J803"/>
<organism evidence="1 2">
    <name type="scientific">Mesobacillus persicus</name>
    <dbReference type="NCBI Taxonomy" id="930146"/>
    <lineage>
        <taxon>Bacteria</taxon>
        <taxon>Bacillati</taxon>
        <taxon>Bacillota</taxon>
        <taxon>Bacilli</taxon>
        <taxon>Bacillales</taxon>
        <taxon>Bacillaceae</taxon>
        <taxon>Mesobacillus</taxon>
    </lineage>
</organism>
<reference evidence="2" key="1">
    <citation type="submission" date="2016-10" db="EMBL/GenBank/DDBJ databases">
        <authorList>
            <person name="Varghese N."/>
            <person name="Submissions S."/>
        </authorList>
    </citation>
    <scope>NUCLEOTIDE SEQUENCE [LARGE SCALE GENOMIC DNA]</scope>
    <source>
        <strain evidence="2">B48,IBRC-M 10115,DSM 25386,CECT 8001</strain>
    </source>
</reference>
<evidence type="ECO:0000313" key="1">
    <source>
        <dbReference type="EMBL" id="SEN76910.1"/>
    </source>
</evidence>
<evidence type="ECO:0000313" key="2">
    <source>
        <dbReference type="Proteomes" id="UP000198553"/>
    </source>
</evidence>
<proteinExistence type="predicted"/>
<name>A0A1H8J803_9BACI</name>
<dbReference type="EMBL" id="FOBW01000020">
    <property type="protein sequence ID" value="SEN76910.1"/>
    <property type="molecule type" value="Genomic_DNA"/>
</dbReference>
<sequence length="37" mass="4132">MENRKEPKYNIGDTVVITIYGTVGKVTNVNFLFLLGS</sequence>
<dbReference type="Proteomes" id="UP000198553">
    <property type="component" value="Unassembled WGS sequence"/>
</dbReference>
<gene>
    <name evidence="1" type="ORF">SAMN05192533_12028</name>
</gene>
<protein>
    <submittedName>
        <fullName evidence="1">Uncharacterized protein</fullName>
    </submittedName>
</protein>
<dbReference type="STRING" id="930146.SAMN05192533_12028"/>
<accession>A0A1H8J803</accession>